<dbReference type="EMBL" id="HBIB01007066">
    <property type="protein sequence ID" value="CAE0242281.1"/>
    <property type="molecule type" value="Transcribed_RNA"/>
</dbReference>
<dbReference type="Pfam" id="PF05517">
    <property type="entry name" value="p25-alpha"/>
    <property type="match status" value="1"/>
</dbReference>
<dbReference type="InterPro" id="IPR008907">
    <property type="entry name" value="TPP/p25"/>
</dbReference>
<feature type="region of interest" description="Disordered" evidence="4">
    <location>
        <begin position="326"/>
        <end position="413"/>
    </location>
</feature>
<dbReference type="GO" id="GO:0046785">
    <property type="term" value="P:microtubule polymerization"/>
    <property type="evidence" value="ECO:0007669"/>
    <property type="project" value="InterPro"/>
</dbReference>
<dbReference type="InterPro" id="IPR011992">
    <property type="entry name" value="EF-hand-dom_pair"/>
</dbReference>
<evidence type="ECO:0000313" key="5">
    <source>
        <dbReference type="EMBL" id="CAE0242281.1"/>
    </source>
</evidence>
<feature type="compositionally biased region" description="Low complexity" evidence="4">
    <location>
        <begin position="349"/>
        <end position="361"/>
    </location>
</feature>
<dbReference type="Gene3D" id="1.10.238.10">
    <property type="entry name" value="EF-hand"/>
    <property type="match status" value="1"/>
</dbReference>
<organism evidence="5">
    <name type="scientific">Palpitomonas bilix</name>
    <dbReference type="NCBI Taxonomy" id="652834"/>
    <lineage>
        <taxon>Eukaryota</taxon>
        <taxon>Eukaryota incertae sedis</taxon>
    </lineage>
</organism>
<comment type="similarity">
    <text evidence="2">Belongs to the TPPP family.</text>
</comment>
<proteinExistence type="inferred from homology"/>
<accession>A0A7S3G0Z2</accession>
<protein>
    <submittedName>
        <fullName evidence="5">Uncharacterized protein</fullName>
    </submittedName>
</protein>
<comment type="subcellular location">
    <subcellularLocation>
        <location evidence="1">Cell projection</location>
    </subcellularLocation>
</comment>
<evidence type="ECO:0000256" key="4">
    <source>
        <dbReference type="SAM" id="MobiDB-lite"/>
    </source>
</evidence>
<dbReference type="GO" id="GO:0015631">
    <property type="term" value="F:tubulin binding"/>
    <property type="evidence" value="ECO:0007669"/>
    <property type="project" value="InterPro"/>
</dbReference>
<dbReference type="GO" id="GO:0042995">
    <property type="term" value="C:cell projection"/>
    <property type="evidence" value="ECO:0007669"/>
    <property type="project" value="UniProtKB-SubCell"/>
</dbReference>
<keyword evidence="3" id="KW-0966">Cell projection</keyword>
<gene>
    <name evidence="5" type="ORF">PBIL07802_LOCUS4445</name>
</gene>
<evidence type="ECO:0000256" key="2">
    <source>
        <dbReference type="ARBA" id="ARBA00010994"/>
    </source>
</evidence>
<evidence type="ECO:0000256" key="1">
    <source>
        <dbReference type="ARBA" id="ARBA00004316"/>
    </source>
</evidence>
<dbReference type="AlphaFoldDB" id="A0A7S3G0Z2"/>
<dbReference type="PANTHER" id="PTHR46613:SF1">
    <property type="entry name" value="RADIAL SPOKE HEAD 10 HOMOLOG B-RELATED"/>
    <property type="match status" value="1"/>
</dbReference>
<dbReference type="SUPFAM" id="SSF47473">
    <property type="entry name" value="EF-hand"/>
    <property type="match status" value="2"/>
</dbReference>
<evidence type="ECO:0000256" key="3">
    <source>
        <dbReference type="ARBA" id="ARBA00023273"/>
    </source>
</evidence>
<name>A0A7S3G0Z2_9EUKA</name>
<dbReference type="PANTHER" id="PTHR46613">
    <property type="entry name" value="RADIAL SPOKE HEAD 10 HOMOLOG B-RELATED"/>
    <property type="match status" value="1"/>
</dbReference>
<reference evidence="5" key="1">
    <citation type="submission" date="2021-01" db="EMBL/GenBank/DDBJ databases">
        <authorList>
            <person name="Corre E."/>
            <person name="Pelletier E."/>
            <person name="Niang G."/>
            <person name="Scheremetjew M."/>
            <person name="Finn R."/>
            <person name="Kale V."/>
            <person name="Holt S."/>
            <person name="Cochrane G."/>
            <person name="Meng A."/>
            <person name="Brown T."/>
            <person name="Cohen L."/>
        </authorList>
    </citation>
    <scope>NUCLEOTIDE SEQUENCE</scope>
    <source>
        <strain evidence="5">NIES-2562</strain>
    </source>
</reference>
<sequence>MSKRCQSLQWSIVAARHRAVIAAINPDAADNRFDKFQLLIARHFKELFEREENPDKEAFEIEDILRTHYKKLMQTYRYYTRGSLMTSLEFWEFCKQCKLPSKNVTTAEIDLIYIKAHTDNDVEMRNPDRDVFPSEFVEMLARVSNLRYPRRGTLSERFLHLLENHVFPFAQRANIDQFRQMLENDDLRAVFRQKRPVLEKSFKYYARLRPGNVETMDKNEFMDFVKDCRLIDSKLAVTDVYAIFANIQHGQDEEAIASTGLELTYTEFLEGVCALAGYKYPNPYVPLDKKAEYFIREYVQPNIQSKGGLQSLDDKKSMNNVASLVMRKAKQAPRTAGSPSVGGDRRRAASPALSPTATSSPWDGSGRNHESYVAPPTVASQEGSPRAKTPPLPEVVNSDGEEHSDGHEADDEH</sequence>